<keyword evidence="1" id="KW-0233">DNA recombination</keyword>
<comment type="caution">
    <text evidence="2">The sequence shown here is derived from an EMBL/GenBank/DDBJ whole genome shotgun (WGS) entry which is preliminary data.</text>
</comment>
<evidence type="ECO:0000313" key="2">
    <source>
        <dbReference type="EMBL" id="KAA6389057.1"/>
    </source>
</evidence>
<dbReference type="Gene3D" id="1.10.443.10">
    <property type="entry name" value="Intergrase catalytic core"/>
    <property type="match status" value="1"/>
</dbReference>
<dbReference type="GO" id="GO:0015074">
    <property type="term" value="P:DNA integration"/>
    <property type="evidence" value="ECO:0007669"/>
    <property type="project" value="InterPro"/>
</dbReference>
<reference evidence="2 3" key="1">
    <citation type="submission" date="2019-03" db="EMBL/GenBank/DDBJ databases">
        <title>Single cell metagenomics reveals metabolic interactions within the superorganism composed of flagellate Streblomastix strix and complex community of Bacteroidetes bacteria on its surface.</title>
        <authorList>
            <person name="Treitli S.C."/>
            <person name="Kolisko M."/>
            <person name="Husnik F."/>
            <person name="Keeling P."/>
            <person name="Hampl V."/>
        </authorList>
    </citation>
    <scope>NUCLEOTIDE SEQUENCE [LARGE SCALE GENOMIC DNA]</scope>
    <source>
        <strain evidence="2">ST1C</strain>
    </source>
</reference>
<gene>
    <name evidence="2" type="ORF">EZS28_015413</name>
</gene>
<organism evidence="2 3">
    <name type="scientific">Streblomastix strix</name>
    <dbReference type="NCBI Taxonomy" id="222440"/>
    <lineage>
        <taxon>Eukaryota</taxon>
        <taxon>Metamonada</taxon>
        <taxon>Preaxostyla</taxon>
        <taxon>Oxymonadida</taxon>
        <taxon>Streblomastigidae</taxon>
        <taxon>Streblomastix</taxon>
    </lineage>
</organism>
<protein>
    <submittedName>
        <fullName evidence="2">Uncharacterized protein</fullName>
    </submittedName>
</protein>
<accession>A0A5J4W2C7</accession>
<dbReference type="GO" id="GO:0006310">
    <property type="term" value="P:DNA recombination"/>
    <property type="evidence" value="ECO:0007669"/>
    <property type="project" value="UniProtKB-KW"/>
</dbReference>
<dbReference type="InterPro" id="IPR013762">
    <property type="entry name" value="Integrase-like_cat_sf"/>
</dbReference>
<dbReference type="EMBL" id="SNRW01003729">
    <property type="protein sequence ID" value="KAA6389057.1"/>
    <property type="molecule type" value="Genomic_DNA"/>
</dbReference>
<proteinExistence type="predicted"/>
<evidence type="ECO:0000313" key="3">
    <source>
        <dbReference type="Proteomes" id="UP000324800"/>
    </source>
</evidence>
<sequence length="246" mass="27944">MKGGKEELEKMKKLKTQTEVSFSLFSDKRDVAQSPIIQAIVERLNMEKFSKAKYPTVWNINQLLICIANSEIEHSRLLRRKAMAQLVEFSGARMTELAAIQMKDIVDSGEKITVKTTIKKGEKQRTMKIILKTRFGPCCPIIAKSECLQDEECKQRVEEKISWDYDKKMELGSIGCSRELRRILDQAEVDGCQAGSTVRHVMMTKLRGEGSSLVEVNDFTGNALENGIVDLQKWDRLRRIVGEGSI</sequence>
<evidence type="ECO:0000256" key="1">
    <source>
        <dbReference type="ARBA" id="ARBA00023172"/>
    </source>
</evidence>
<name>A0A5J4W2C7_9EUKA</name>
<dbReference type="Proteomes" id="UP000324800">
    <property type="component" value="Unassembled WGS sequence"/>
</dbReference>
<dbReference type="SUPFAM" id="SSF56349">
    <property type="entry name" value="DNA breaking-rejoining enzymes"/>
    <property type="match status" value="1"/>
</dbReference>
<dbReference type="InterPro" id="IPR011010">
    <property type="entry name" value="DNA_brk_join_enz"/>
</dbReference>
<dbReference type="GO" id="GO:0003677">
    <property type="term" value="F:DNA binding"/>
    <property type="evidence" value="ECO:0007669"/>
    <property type="project" value="InterPro"/>
</dbReference>
<dbReference type="AlphaFoldDB" id="A0A5J4W2C7"/>